<dbReference type="PROSITE" id="PS50893">
    <property type="entry name" value="ABC_TRANSPORTER_2"/>
    <property type="match status" value="1"/>
</dbReference>
<dbReference type="InterPro" id="IPR008995">
    <property type="entry name" value="Mo/tungstate-bd_C_term_dom"/>
</dbReference>
<dbReference type="InterPro" id="IPR003593">
    <property type="entry name" value="AAA+_ATPase"/>
</dbReference>
<evidence type="ECO:0000256" key="4">
    <source>
        <dbReference type="ARBA" id="ARBA00022840"/>
    </source>
</evidence>
<keyword evidence="9" id="KW-1185">Reference proteome</keyword>
<dbReference type="PROSITE" id="PS51866">
    <property type="entry name" value="MOP"/>
    <property type="match status" value="1"/>
</dbReference>
<keyword evidence="3" id="KW-0547">Nucleotide-binding</keyword>
<dbReference type="PANTHER" id="PTHR42781:SF4">
    <property type="entry name" value="SPERMIDINE_PUTRESCINE IMPORT ATP-BINDING PROTEIN POTA"/>
    <property type="match status" value="1"/>
</dbReference>
<dbReference type="Proteomes" id="UP000008366">
    <property type="component" value="Unassembled WGS sequence"/>
</dbReference>
<dbReference type="PROSITE" id="PS00211">
    <property type="entry name" value="ABC_TRANSPORTER_1"/>
    <property type="match status" value="1"/>
</dbReference>
<keyword evidence="4 8" id="KW-0067">ATP-binding</keyword>
<accession>K6WU77</accession>
<sequence length="376" mass="38351">MSVEPAAGRGARTGRAASAPDVLADVTFDERDVQVRLDVAGGEVVALLGRNGAGKSTLLQAISGLSVPDEGRVVVGGQTFVDTAAGIFRPAHTRGLGVLTQDPLLFPHLSVAANVAFGPRSRGRGRRAAHTSALRWLDALGVADLAARRPGQLSGGQAQRVGLARALAVEPAVLLLDEPLAALDIAVAAQLRPLLRQICREQGRTTLIVTHDLLDVLALADRIAVIEGGRIVEVGTTTQVLAAPRSAFAARLAGVNLVPGLADAGPAVRTADGGRVVGVGDVPDGQHAVAVFAPSAVSVFPEPPTGSPRNIWPAVVTELAPAVAGDGAVHLRARVEGVGLIAADVTPAAAAELRLEPGAAVYLAVKAQEVAIHART</sequence>
<dbReference type="GO" id="GO:0005524">
    <property type="term" value="F:ATP binding"/>
    <property type="evidence" value="ECO:0007669"/>
    <property type="project" value="UniProtKB-KW"/>
</dbReference>
<dbReference type="InterPro" id="IPR017871">
    <property type="entry name" value="ABC_transporter-like_CS"/>
</dbReference>
<dbReference type="InterPro" id="IPR004606">
    <property type="entry name" value="Mop_domain"/>
</dbReference>
<keyword evidence="2 5" id="KW-0500">Molybdenum</keyword>
<evidence type="ECO:0000313" key="9">
    <source>
        <dbReference type="Proteomes" id="UP000008366"/>
    </source>
</evidence>
<evidence type="ECO:0000259" key="7">
    <source>
        <dbReference type="PROSITE" id="PS51866"/>
    </source>
</evidence>
<gene>
    <name evidence="8" type="primary">modC</name>
    <name evidence="8" type="ORF">KILIM_024_00680</name>
</gene>
<keyword evidence="1" id="KW-0813">Transport</keyword>
<dbReference type="InterPro" id="IPR003439">
    <property type="entry name" value="ABC_transporter-like_ATP-bd"/>
</dbReference>
<feature type="domain" description="ABC transporter" evidence="6">
    <location>
        <begin position="17"/>
        <end position="253"/>
    </location>
</feature>
<dbReference type="GO" id="GO:0016887">
    <property type="term" value="F:ATP hydrolysis activity"/>
    <property type="evidence" value="ECO:0007669"/>
    <property type="project" value="InterPro"/>
</dbReference>
<dbReference type="InterPro" id="IPR005116">
    <property type="entry name" value="Transp-assoc_OB_typ1"/>
</dbReference>
<dbReference type="Pfam" id="PF00005">
    <property type="entry name" value="ABC_tran"/>
    <property type="match status" value="1"/>
</dbReference>
<dbReference type="eggNOG" id="COG1118">
    <property type="taxonomic scope" value="Bacteria"/>
</dbReference>
<name>K6WU77_9MICO</name>
<dbReference type="EMBL" id="BAHD01000024">
    <property type="protein sequence ID" value="GAB95657.1"/>
    <property type="molecule type" value="Genomic_DNA"/>
</dbReference>
<dbReference type="InterPro" id="IPR050093">
    <property type="entry name" value="ABC_SmlMolc_Importer"/>
</dbReference>
<evidence type="ECO:0000256" key="1">
    <source>
        <dbReference type="ARBA" id="ARBA00022448"/>
    </source>
</evidence>
<dbReference type="PANTHER" id="PTHR42781">
    <property type="entry name" value="SPERMIDINE/PUTRESCINE IMPORT ATP-BINDING PROTEIN POTA"/>
    <property type="match status" value="1"/>
</dbReference>
<comment type="caution">
    <text evidence="8">The sequence shown here is derived from an EMBL/GenBank/DDBJ whole genome shotgun (WGS) entry which is preliminary data.</text>
</comment>
<organism evidence="8 9">
    <name type="scientific">Kineosphaera limosa NBRC 100340</name>
    <dbReference type="NCBI Taxonomy" id="1184609"/>
    <lineage>
        <taxon>Bacteria</taxon>
        <taxon>Bacillati</taxon>
        <taxon>Actinomycetota</taxon>
        <taxon>Actinomycetes</taxon>
        <taxon>Micrococcales</taxon>
        <taxon>Dermatophilaceae</taxon>
        <taxon>Kineosphaera</taxon>
    </lineage>
</organism>
<dbReference type="InterPro" id="IPR027417">
    <property type="entry name" value="P-loop_NTPase"/>
</dbReference>
<evidence type="ECO:0000259" key="6">
    <source>
        <dbReference type="PROSITE" id="PS50893"/>
    </source>
</evidence>
<evidence type="ECO:0000256" key="3">
    <source>
        <dbReference type="ARBA" id="ARBA00022741"/>
    </source>
</evidence>
<reference evidence="8 9" key="1">
    <citation type="submission" date="2012-08" db="EMBL/GenBank/DDBJ databases">
        <title>Whole genome shotgun sequence of Kineosphaera limosa NBRC 100340.</title>
        <authorList>
            <person name="Yoshida I."/>
            <person name="Isaki S."/>
            <person name="Hosoyama A."/>
            <person name="Tsuchikane K."/>
            <person name="Katsumata H."/>
            <person name="Ando Y."/>
            <person name="Ohji S."/>
            <person name="Hamada M."/>
            <person name="Tamura T."/>
            <person name="Yamazoe A."/>
            <person name="Yamazaki S."/>
            <person name="Fujita N."/>
        </authorList>
    </citation>
    <scope>NUCLEOTIDE SEQUENCE [LARGE SCALE GENOMIC DNA]</scope>
    <source>
        <strain evidence="8 9">NBRC 100340</strain>
    </source>
</reference>
<dbReference type="STRING" id="1184609.KILIM_024_00680"/>
<dbReference type="SUPFAM" id="SSF50331">
    <property type="entry name" value="MOP-like"/>
    <property type="match status" value="1"/>
</dbReference>
<protein>
    <submittedName>
        <fullName evidence="8">Molybdate ABC transporter ATP-binding protein</fullName>
    </submittedName>
</protein>
<dbReference type="Gene3D" id="3.40.50.300">
    <property type="entry name" value="P-loop containing nucleotide triphosphate hydrolases"/>
    <property type="match status" value="1"/>
</dbReference>
<proteinExistence type="predicted"/>
<evidence type="ECO:0000256" key="2">
    <source>
        <dbReference type="ARBA" id="ARBA00022505"/>
    </source>
</evidence>
<dbReference type="RefSeq" id="WP_006592189.1">
    <property type="nucleotide sequence ID" value="NZ_BAHD01000024.1"/>
</dbReference>
<dbReference type="SUPFAM" id="SSF52540">
    <property type="entry name" value="P-loop containing nucleoside triphosphate hydrolases"/>
    <property type="match status" value="1"/>
</dbReference>
<dbReference type="GO" id="GO:0015689">
    <property type="term" value="P:molybdate ion transport"/>
    <property type="evidence" value="ECO:0007669"/>
    <property type="project" value="InterPro"/>
</dbReference>
<dbReference type="Pfam" id="PF03459">
    <property type="entry name" value="TOBE"/>
    <property type="match status" value="1"/>
</dbReference>
<dbReference type="SMART" id="SM00382">
    <property type="entry name" value="AAA"/>
    <property type="match status" value="1"/>
</dbReference>
<evidence type="ECO:0000313" key="8">
    <source>
        <dbReference type="EMBL" id="GAB95657.1"/>
    </source>
</evidence>
<evidence type="ECO:0000256" key="5">
    <source>
        <dbReference type="PROSITE-ProRule" id="PRU01213"/>
    </source>
</evidence>
<feature type="domain" description="Mop" evidence="7">
    <location>
        <begin position="305"/>
        <end position="374"/>
    </location>
</feature>
<dbReference type="Gene3D" id="2.40.50.100">
    <property type="match status" value="1"/>
</dbReference>
<dbReference type="AlphaFoldDB" id="K6WU77"/>